<comment type="caution">
    <text evidence="1">The sequence shown here is derived from an EMBL/GenBank/DDBJ whole genome shotgun (WGS) entry which is preliminary data.</text>
</comment>
<evidence type="ECO:0000313" key="2">
    <source>
        <dbReference type="Proteomes" id="UP001140234"/>
    </source>
</evidence>
<name>A0ACC1K755_9FUNG</name>
<keyword evidence="2" id="KW-1185">Reference proteome</keyword>
<reference evidence="1" key="1">
    <citation type="submission" date="2022-07" db="EMBL/GenBank/DDBJ databases">
        <title>Phylogenomic reconstructions and comparative analyses of Kickxellomycotina fungi.</title>
        <authorList>
            <person name="Reynolds N.K."/>
            <person name="Stajich J.E."/>
            <person name="Barry K."/>
            <person name="Grigoriev I.V."/>
            <person name="Crous P."/>
            <person name="Smith M.E."/>
        </authorList>
    </citation>
    <scope>NUCLEOTIDE SEQUENCE</scope>
    <source>
        <strain evidence="1">CBS 109366</strain>
    </source>
</reference>
<proteinExistence type="predicted"/>
<protein>
    <submittedName>
        <fullName evidence="1">Uncharacterized protein</fullName>
    </submittedName>
</protein>
<dbReference type="EMBL" id="JANBUJ010000105">
    <property type="protein sequence ID" value="KAJ2774373.1"/>
    <property type="molecule type" value="Genomic_DNA"/>
</dbReference>
<evidence type="ECO:0000313" key="1">
    <source>
        <dbReference type="EMBL" id="KAJ2774373.1"/>
    </source>
</evidence>
<sequence length="125" mass="13558">MSRRPFRAPGEGAGGAGPSEAFELEEQNDRRLEGLSAKVAALHDVSININSEVDAQNRLLDGSAETFGRFGTMLDRTRHQLTHTIAAANSRFLCRLTLALLAGVIGLYFTSKVLLSWLASEDESP</sequence>
<dbReference type="Proteomes" id="UP001140234">
    <property type="component" value="Unassembled WGS sequence"/>
</dbReference>
<accession>A0ACC1K755</accession>
<organism evidence="1 2">
    <name type="scientific">Coemansia nantahalensis</name>
    <dbReference type="NCBI Taxonomy" id="2789366"/>
    <lineage>
        <taxon>Eukaryota</taxon>
        <taxon>Fungi</taxon>
        <taxon>Fungi incertae sedis</taxon>
        <taxon>Zoopagomycota</taxon>
        <taxon>Kickxellomycotina</taxon>
        <taxon>Kickxellomycetes</taxon>
        <taxon>Kickxellales</taxon>
        <taxon>Kickxellaceae</taxon>
        <taxon>Coemansia</taxon>
    </lineage>
</organism>
<gene>
    <name evidence="1" type="ORF">IWQ57_000846</name>
</gene>